<organism evidence="3 4">
    <name type="scientific">Ceratosolen solmsi marchali</name>
    <dbReference type="NCBI Taxonomy" id="326594"/>
    <lineage>
        <taxon>Eukaryota</taxon>
        <taxon>Metazoa</taxon>
        <taxon>Ecdysozoa</taxon>
        <taxon>Arthropoda</taxon>
        <taxon>Hexapoda</taxon>
        <taxon>Insecta</taxon>
        <taxon>Pterygota</taxon>
        <taxon>Neoptera</taxon>
        <taxon>Endopterygota</taxon>
        <taxon>Hymenoptera</taxon>
        <taxon>Apocrita</taxon>
        <taxon>Proctotrupomorpha</taxon>
        <taxon>Chalcidoidea</taxon>
        <taxon>Agaonidae</taxon>
        <taxon>Agaoninae</taxon>
        <taxon>Ceratosolen</taxon>
    </lineage>
</organism>
<proteinExistence type="inferred from homology"/>
<dbReference type="InterPro" id="IPR011600">
    <property type="entry name" value="Pept_C14_caspase"/>
</dbReference>
<reference evidence="4" key="1">
    <citation type="submission" date="2025-08" db="UniProtKB">
        <authorList>
            <consortium name="RefSeq"/>
        </authorList>
    </citation>
    <scope>IDENTIFICATION</scope>
</reference>
<dbReference type="GO" id="GO:0043525">
    <property type="term" value="P:positive regulation of neuron apoptotic process"/>
    <property type="evidence" value="ECO:0007669"/>
    <property type="project" value="TreeGrafter"/>
</dbReference>
<comment type="similarity">
    <text evidence="1">Belongs to the peptidase C14A family.</text>
</comment>
<dbReference type="KEGG" id="csol:105363438"/>
<dbReference type="InterPro" id="IPR002398">
    <property type="entry name" value="Pept_C14"/>
</dbReference>
<dbReference type="Pfam" id="PF00656">
    <property type="entry name" value="Peptidase_C14"/>
    <property type="match status" value="1"/>
</dbReference>
<dbReference type="Proteomes" id="UP000695007">
    <property type="component" value="Unplaced"/>
</dbReference>
<accession>A0AAJ7DWY6</accession>
<dbReference type="GeneID" id="105363438"/>
<dbReference type="PRINTS" id="PR00376">
    <property type="entry name" value="IL1BCENZYME"/>
</dbReference>
<dbReference type="RefSeq" id="XP_011499426.1">
    <property type="nucleotide sequence ID" value="XM_011501124.1"/>
</dbReference>
<dbReference type="InterPro" id="IPR029030">
    <property type="entry name" value="Caspase-like_dom_sf"/>
</dbReference>
<evidence type="ECO:0000313" key="4">
    <source>
        <dbReference type="RefSeq" id="XP_011499426.1"/>
    </source>
</evidence>
<protein>
    <submittedName>
        <fullName evidence="4">Caspase-1-like</fullName>
    </submittedName>
</protein>
<evidence type="ECO:0000259" key="2">
    <source>
        <dbReference type="PROSITE" id="PS50208"/>
    </source>
</evidence>
<dbReference type="InterPro" id="IPR001309">
    <property type="entry name" value="Pept_C14_p20"/>
</dbReference>
<dbReference type="AlphaFoldDB" id="A0AAJ7DWY6"/>
<dbReference type="PROSITE" id="PS50208">
    <property type="entry name" value="CASPASE_P20"/>
    <property type="match status" value="1"/>
</dbReference>
<name>A0AAJ7DWY6_9HYME</name>
<gene>
    <name evidence="4" type="primary">LOC105363438</name>
</gene>
<feature type="domain" description="Caspase family p20" evidence="2">
    <location>
        <begin position="1"/>
        <end position="107"/>
    </location>
</feature>
<dbReference type="InterPro" id="IPR015917">
    <property type="entry name" value="Pept_C14A"/>
</dbReference>
<keyword evidence="3" id="KW-1185">Reference proteome</keyword>
<sequence>MFTYKNLGTRRCADAEATLVKQTFKNLGFDVFIYKDYTYQQIKKLLTNLSSDDYKKDDCICIFILTHGEAKGLIWALDACYPINIYEETLSNIQTLADKPKLIFVQARIVARVDGGTHLIQQKSDYIDEINRK</sequence>
<dbReference type="GO" id="GO:0006915">
    <property type="term" value="P:apoptotic process"/>
    <property type="evidence" value="ECO:0007669"/>
    <property type="project" value="TreeGrafter"/>
</dbReference>
<dbReference type="GO" id="GO:0005737">
    <property type="term" value="C:cytoplasm"/>
    <property type="evidence" value="ECO:0007669"/>
    <property type="project" value="TreeGrafter"/>
</dbReference>
<dbReference type="PANTHER" id="PTHR10454">
    <property type="entry name" value="CASPASE"/>
    <property type="match status" value="1"/>
</dbReference>
<dbReference type="SUPFAM" id="SSF52129">
    <property type="entry name" value="Caspase-like"/>
    <property type="match status" value="1"/>
</dbReference>
<evidence type="ECO:0000313" key="3">
    <source>
        <dbReference type="Proteomes" id="UP000695007"/>
    </source>
</evidence>
<evidence type="ECO:0000256" key="1">
    <source>
        <dbReference type="ARBA" id="ARBA00010134"/>
    </source>
</evidence>
<dbReference type="GO" id="GO:0004197">
    <property type="term" value="F:cysteine-type endopeptidase activity"/>
    <property type="evidence" value="ECO:0007669"/>
    <property type="project" value="InterPro"/>
</dbReference>
<dbReference type="PANTHER" id="PTHR10454:SF232">
    <property type="entry name" value="AT03047P-RELATED"/>
    <property type="match status" value="1"/>
</dbReference>
<dbReference type="Gene3D" id="3.40.50.1460">
    <property type="match status" value="1"/>
</dbReference>
<dbReference type="GO" id="GO:0006508">
    <property type="term" value="P:proteolysis"/>
    <property type="evidence" value="ECO:0007669"/>
    <property type="project" value="InterPro"/>
</dbReference>